<accession>A0AAV1R3F8</accession>
<evidence type="ECO:0000313" key="2">
    <source>
        <dbReference type="Proteomes" id="UP001314170"/>
    </source>
</evidence>
<protein>
    <submittedName>
        <fullName evidence="1">Uncharacterized protein</fullName>
    </submittedName>
</protein>
<comment type="caution">
    <text evidence="1">The sequence shown here is derived from an EMBL/GenBank/DDBJ whole genome shotgun (WGS) entry which is preliminary data.</text>
</comment>
<dbReference type="EMBL" id="CAWUPB010000871">
    <property type="protein sequence ID" value="CAK7327908.1"/>
    <property type="molecule type" value="Genomic_DNA"/>
</dbReference>
<name>A0AAV1R3F8_9ROSI</name>
<dbReference type="Proteomes" id="UP001314170">
    <property type="component" value="Unassembled WGS sequence"/>
</dbReference>
<reference evidence="1 2" key="1">
    <citation type="submission" date="2024-01" db="EMBL/GenBank/DDBJ databases">
        <authorList>
            <person name="Waweru B."/>
        </authorList>
    </citation>
    <scope>NUCLEOTIDE SEQUENCE [LARGE SCALE GENOMIC DNA]</scope>
</reference>
<organism evidence="1 2">
    <name type="scientific">Dovyalis caffra</name>
    <dbReference type="NCBI Taxonomy" id="77055"/>
    <lineage>
        <taxon>Eukaryota</taxon>
        <taxon>Viridiplantae</taxon>
        <taxon>Streptophyta</taxon>
        <taxon>Embryophyta</taxon>
        <taxon>Tracheophyta</taxon>
        <taxon>Spermatophyta</taxon>
        <taxon>Magnoliopsida</taxon>
        <taxon>eudicotyledons</taxon>
        <taxon>Gunneridae</taxon>
        <taxon>Pentapetalae</taxon>
        <taxon>rosids</taxon>
        <taxon>fabids</taxon>
        <taxon>Malpighiales</taxon>
        <taxon>Salicaceae</taxon>
        <taxon>Flacourtieae</taxon>
        <taxon>Dovyalis</taxon>
    </lineage>
</organism>
<evidence type="ECO:0000313" key="1">
    <source>
        <dbReference type="EMBL" id="CAK7327908.1"/>
    </source>
</evidence>
<proteinExistence type="predicted"/>
<gene>
    <name evidence="1" type="ORF">DCAF_LOCUS5626</name>
</gene>
<dbReference type="AlphaFoldDB" id="A0AAV1R3F8"/>
<keyword evidence="2" id="KW-1185">Reference proteome</keyword>
<sequence length="60" mass="6919">MEQEELLTTMEEFKAHCTLSMRSKIWVTTETIESALDSKSKTVQRKEFHRGNILGESNTS</sequence>